<dbReference type="Proteomes" id="UP000663879">
    <property type="component" value="Unassembled WGS sequence"/>
</dbReference>
<comment type="caution">
    <text evidence="2">The sequence shown here is derived from an EMBL/GenBank/DDBJ whole genome shotgun (WGS) entry which is preliminary data.</text>
</comment>
<proteinExistence type="predicted"/>
<feature type="compositionally biased region" description="Polar residues" evidence="1">
    <location>
        <begin position="184"/>
        <end position="195"/>
    </location>
</feature>
<reference evidence="2" key="1">
    <citation type="submission" date="2021-02" db="EMBL/GenBank/DDBJ databases">
        <authorList>
            <person name="Nowell W R."/>
        </authorList>
    </citation>
    <scope>NUCLEOTIDE SEQUENCE</scope>
    <source>
        <strain evidence="2">Ploen Becks lab</strain>
    </source>
</reference>
<gene>
    <name evidence="2" type="ORF">OXX778_LOCUS22758</name>
</gene>
<evidence type="ECO:0000313" key="3">
    <source>
        <dbReference type="Proteomes" id="UP000663879"/>
    </source>
</evidence>
<organism evidence="2 3">
    <name type="scientific">Brachionus calyciflorus</name>
    <dbReference type="NCBI Taxonomy" id="104777"/>
    <lineage>
        <taxon>Eukaryota</taxon>
        <taxon>Metazoa</taxon>
        <taxon>Spiralia</taxon>
        <taxon>Gnathifera</taxon>
        <taxon>Rotifera</taxon>
        <taxon>Eurotatoria</taxon>
        <taxon>Monogononta</taxon>
        <taxon>Pseudotrocha</taxon>
        <taxon>Ploima</taxon>
        <taxon>Brachionidae</taxon>
        <taxon>Brachionus</taxon>
    </lineage>
</organism>
<name>A0A814RX50_9BILA</name>
<keyword evidence="3" id="KW-1185">Reference proteome</keyword>
<feature type="region of interest" description="Disordered" evidence="1">
    <location>
        <begin position="162"/>
        <end position="195"/>
    </location>
</feature>
<dbReference type="EMBL" id="CAJNOC010010194">
    <property type="protein sequence ID" value="CAF1137634.1"/>
    <property type="molecule type" value="Genomic_DNA"/>
</dbReference>
<evidence type="ECO:0000313" key="2">
    <source>
        <dbReference type="EMBL" id="CAF1137634.1"/>
    </source>
</evidence>
<evidence type="ECO:0000256" key="1">
    <source>
        <dbReference type="SAM" id="MobiDB-lite"/>
    </source>
</evidence>
<protein>
    <submittedName>
        <fullName evidence="2">Uncharacterized protein</fullName>
    </submittedName>
</protein>
<sequence length="195" mass="22186">MISAVRDNHSVTRNISLFKKYFPKDDLNKDLKNQKYSINISNTPNSKQNIGSEVFMDFEKIENGKVETNDNSCGVHDNEIANNIDVPRRSRSQEENVNQTLLNVANFSEQILQIIRDNRLINQGDSIEINPDGSMRRVNQNEPIDQSSIAIQATITVLSDNSIENNSTRRSSRLADKPKPQYKLNRSYNKSGDKS</sequence>
<dbReference type="AlphaFoldDB" id="A0A814RX50"/>
<accession>A0A814RX50</accession>